<name>A0A1A9N169_9BURK</name>
<evidence type="ECO:0000313" key="2">
    <source>
        <dbReference type="Proteomes" id="UP000078116"/>
    </source>
</evidence>
<comment type="caution">
    <text evidence="1">The sequence shown here is derived from an EMBL/GenBank/DDBJ whole genome shotgun (WGS) entry which is preliminary data.</text>
</comment>
<evidence type="ECO:0000313" key="1">
    <source>
        <dbReference type="EMBL" id="OAJ53607.1"/>
    </source>
</evidence>
<organism evidence="1 2">
    <name type="scientific">Paraburkholderia ginsengiterrae</name>
    <dbReference type="NCBI Taxonomy" id="1462993"/>
    <lineage>
        <taxon>Bacteria</taxon>
        <taxon>Pseudomonadati</taxon>
        <taxon>Pseudomonadota</taxon>
        <taxon>Betaproteobacteria</taxon>
        <taxon>Burkholderiales</taxon>
        <taxon>Burkholderiaceae</taxon>
        <taxon>Paraburkholderia</taxon>
    </lineage>
</organism>
<dbReference type="AlphaFoldDB" id="A0A1A9N169"/>
<proteinExistence type="predicted"/>
<protein>
    <submittedName>
        <fullName evidence="1">Uncharacterized protein</fullName>
    </submittedName>
</protein>
<gene>
    <name evidence="1" type="ORF">A6V37_35665</name>
</gene>
<reference evidence="1 2" key="1">
    <citation type="submission" date="2016-04" db="EMBL/GenBank/DDBJ databases">
        <title>Reclassification of Paraburkholderia panaciterrae (Farh et al. 2015) Dobritsa &amp; Samadpour 2016 as a later homotypic synonym of Paraburkholderia ginsengiterrae (Farh et al. 2015) Dobritsa &amp; Samadpour 2016.</title>
        <authorList>
            <person name="Dobritsa A.P."/>
            <person name="Kutumbaka K."/>
            <person name="Samadpour M."/>
        </authorList>
    </citation>
    <scope>NUCLEOTIDE SEQUENCE [LARGE SCALE GENOMIC DNA]</scope>
    <source>
        <strain evidence="1 2">DCY85</strain>
    </source>
</reference>
<sequence length="60" mass="6499">MTRATLCPRVLNILITLIAAPLGKTLKAFRNMTGATNIPAEHDFGDTLGKALISLFKKMV</sequence>
<accession>A0A1A9N169</accession>
<dbReference type="EMBL" id="LXKA01000359">
    <property type="protein sequence ID" value="OAJ53607.1"/>
    <property type="molecule type" value="Genomic_DNA"/>
</dbReference>
<dbReference type="Proteomes" id="UP000078116">
    <property type="component" value="Unassembled WGS sequence"/>
</dbReference>